<gene>
    <name evidence="4" type="ORF">GCM10007888_14050</name>
    <name evidence="3" type="ORF">MOX02_34850</name>
</gene>
<dbReference type="EMBL" id="BSPK01000018">
    <property type="protein sequence ID" value="GLS63024.1"/>
    <property type="molecule type" value="Genomic_DNA"/>
</dbReference>
<dbReference type="OrthoDB" id="9779554at2"/>
<dbReference type="AlphaFoldDB" id="A0A512J644"/>
<reference evidence="4" key="1">
    <citation type="journal article" date="2014" name="Int. J. Syst. Evol. Microbiol.">
        <title>Complete genome of a new Firmicutes species belonging to the dominant human colonic microbiota ('Ruminococcus bicirculans') reveals two chromosomes and a selective capacity to utilize plant glucans.</title>
        <authorList>
            <consortium name="NISC Comparative Sequencing Program"/>
            <person name="Wegmann U."/>
            <person name="Louis P."/>
            <person name="Goesmann A."/>
            <person name="Henrissat B."/>
            <person name="Duncan S.H."/>
            <person name="Flint H.J."/>
        </authorList>
    </citation>
    <scope>NUCLEOTIDE SEQUENCE</scope>
    <source>
        <strain evidence="4">NBRC 107715</strain>
    </source>
</reference>
<evidence type="ECO:0000313" key="4">
    <source>
        <dbReference type="EMBL" id="GLS63024.1"/>
    </source>
</evidence>
<feature type="transmembrane region" description="Helical" evidence="2">
    <location>
        <begin position="150"/>
        <end position="168"/>
    </location>
</feature>
<keyword evidence="6" id="KW-1185">Reference proteome</keyword>
<name>A0A512J644_9HYPH</name>
<feature type="transmembrane region" description="Helical" evidence="2">
    <location>
        <begin position="34"/>
        <end position="57"/>
    </location>
</feature>
<protein>
    <recommendedName>
        <fullName evidence="7">Phosphate transporter</fullName>
    </recommendedName>
</protein>
<reference evidence="4" key="4">
    <citation type="submission" date="2023-01" db="EMBL/GenBank/DDBJ databases">
        <title>Draft genome sequence of Methylobacterium oxalidis strain NBRC 107715.</title>
        <authorList>
            <person name="Sun Q."/>
            <person name="Mori K."/>
        </authorList>
    </citation>
    <scope>NUCLEOTIDE SEQUENCE</scope>
    <source>
        <strain evidence="4">NBRC 107715</strain>
    </source>
</reference>
<accession>A0A512J644</accession>
<evidence type="ECO:0000313" key="3">
    <source>
        <dbReference type="EMBL" id="GEP05447.1"/>
    </source>
</evidence>
<feature type="region of interest" description="Disordered" evidence="1">
    <location>
        <begin position="1"/>
        <end position="25"/>
    </location>
</feature>
<reference evidence="6" key="2">
    <citation type="journal article" date="2019" name="Int. J. Syst. Evol. Microbiol.">
        <title>The Global Catalogue of Microorganisms (GCM) 10K type strain sequencing project: providing services to taxonomists for standard genome sequencing and annotation.</title>
        <authorList>
            <consortium name="The Broad Institute Genomics Platform"/>
            <consortium name="The Broad Institute Genome Sequencing Center for Infectious Disease"/>
            <person name="Wu L."/>
            <person name="Ma J."/>
        </authorList>
    </citation>
    <scope>NUCLEOTIDE SEQUENCE [LARGE SCALE GENOMIC DNA]</scope>
    <source>
        <strain evidence="6">NBRC 107715</strain>
    </source>
</reference>
<evidence type="ECO:0008006" key="7">
    <source>
        <dbReference type="Google" id="ProtNLM"/>
    </source>
</evidence>
<dbReference type="RefSeq" id="WP_147027013.1">
    <property type="nucleotide sequence ID" value="NZ_BJZU01000069.1"/>
</dbReference>
<proteinExistence type="predicted"/>
<comment type="caution">
    <text evidence="3">The sequence shown here is derived from an EMBL/GenBank/DDBJ whole genome shotgun (WGS) entry which is preliminary data.</text>
</comment>
<keyword evidence="2" id="KW-0472">Membrane</keyword>
<dbReference type="Proteomes" id="UP001156856">
    <property type="component" value="Unassembled WGS sequence"/>
</dbReference>
<evidence type="ECO:0000256" key="2">
    <source>
        <dbReference type="SAM" id="Phobius"/>
    </source>
</evidence>
<keyword evidence="2" id="KW-1133">Transmembrane helix</keyword>
<evidence type="ECO:0000313" key="6">
    <source>
        <dbReference type="Proteomes" id="UP001156856"/>
    </source>
</evidence>
<sequence length="172" mass="17491">MSSSPAHGLTTPGLTQPRMAGPRGRPNLDGGHPILALVLFMGVVAAALLCAGCSICADVEATGARVTTCLPCVLPFVALIIALGRAFVNGFHDTANAVAIVIDTHPLRANVAVARSGFLDVPGVLLASGVAGTKAANRTGLQLSTLRNLAMARVLTLPAAMVPSGVLFSRLF</sequence>
<dbReference type="EMBL" id="BJZU01000069">
    <property type="protein sequence ID" value="GEP05447.1"/>
    <property type="molecule type" value="Genomic_DNA"/>
</dbReference>
<feature type="transmembrane region" description="Helical" evidence="2">
    <location>
        <begin position="69"/>
        <end position="88"/>
    </location>
</feature>
<keyword evidence="2" id="KW-0812">Transmembrane</keyword>
<organism evidence="3 5">
    <name type="scientific">Methylobacterium oxalidis</name>
    <dbReference type="NCBI Taxonomy" id="944322"/>
    <lineage>
        <taxon>Bacteria</taxon>
        <taxon>Pseudomonadati</taxon>
        <taxon>Pseudomonadota</taxon>
        <taxon>Alphaproteobacteria</taxon>
        <taxon>Hyphomicrobiales</taxon>
        <taxon>Methylobacteriaceae</taxon>
        <taxon>Methylobacterium</taxon>
    </lineage>
</organism>
<evidence type="ECO:0000256" key="1">
    <source>
        <dbReference type="SAM" id="MobiDB-lite"/>
    </source>
</evidence>
<evidence type="ECO:0000313" key="5">
    <source>
        <dbReference type="Proteomes" id="UP000321960"/>
    </source>
</evidence>
<dbReference type="Proteomes" id="UP000321960">
    <property type="component" value="Unassembled WGS sequence"/>
</dbReference>
<reference evidence="3 5" key="3">
    <citation type="submission" date="2019-07" db="EMBL/GenBank/DDBJ databases">
        <title>Whole genome shotgun sequence of Methylobacterium oxalidis NBRC 107715.</title>
        <authorList>
            <person name="Hosoyama A."/>
            <person name="Uohara A."/>
            <person name="Ohji S."/>
            <person name="Ichikawa N."/>
        </authorList>
    </citation>
    <scope>NUCLEOTIDE SEQUENCE [LARGE SCALE GENOMIC DNA]</scope>
    <source>
        <strain evidence="3 5">NBRC 107715</strain>
    </source>
</reference>